<keyword evidence="3" id="KW-1185">Reference proteome</keyword>
<evidence type="ECO:0000313" key="3">
    <source>
        <dbReference type="Proteomes" id="UP000009046"/>
    </source>
</evidence>
<dbReference type="EMBL" id="DS235063">
    <property type="protein sequence ID" value="EEB11188.1"/>
    <property type="molecule type" value="Genomic_DNA"/>
</dbReference>
<dbReference type="InParanoid" id="E0VCT2"/>
<evidence type="ECO:0000313" key="2">
    <source>
        <dbReference type="EnsemblMetazoa" id="PHUM097060-PA"/>
    </source>
</evidence>
<reference evidence="2" key="3">
    <citation type="submission" date="2020-05" db="UniProtKB">
        <authorList>
            <consortium name="EnsemblMetazoa"/>
        </authorList>
    </citation>
    <scope>IDENTIFICATION</scope>
    <source>
        <strain evidence="2">USDA</strain>
    </source>
</reference>
<organism>
    <name type="scientific">Pediculus humanus subsp. corporis</name>
    <name type="common">Body louse</name>
    <dbReference type="NCBI Taxonomy" id="121224"/>
    <lineage>
        <taxon>Eukaryota</taxon>
        <taxon>Metazoa</taxon>
        <taxon>Ecdysozoa</taxon>
        <taxon>Arthropoda</taxon>
        <taxon>Hexapoda</taxon>
        <taxon>Insecta</taxon>
        <taxon>Pterygota</taxon>
        <taxon>Neoptera</taxon>
        <taxon>Paraneoptera</taxon>
        <taxon>Psocodea</taxon>
        <taxon>Troctomorpha</taxon>
        <taxon>Phthiraptera</taxon>
        <taxon>Anoplura</taxon>
        <taxon>Pediculidae</taxon>
        <taxon>Pediculus</taxon>
    </lineage>
</organism>
<sequence>MMIDLPLCGIFQNASAAAQGSLAEPAKARLAPNNVLSVVVLELFEEDESASKRPASNTLAPSVPSIPYEIPTTQSYDIKVIKICLDFVTD</sequence>
<dbReference type="EMBL" id="AAZO01001156">
    <property type="status" value="NOT_ANNOTATED_CDS"/>
    <property type="molecule type" value="Genomic_DNA"/>
</dbReference>
<protein>
    <submittedName>
        <fullName evidence="1 2">Uncharacterized protein</fullName>
    </submittedName>
</protein>
<dbReference type="VEuPathDB" id="VectorBase:PHUM097060"/>
<name>E0VCT2_PEDHC</name>
<accession>E0VCT2</accession>
<reference evidence="1" key="1">
    <citation type="submission" date="2007-04" db="EMBL/GenBank/DDBJ databases">
        <title>Annotation of Pediculus humanus corporis strain USDA.</title>
        <authorList>
            <person name="Kirkness E."/>
            <person name="Hannick L."/>
            <person name="Hass B."/>
            <person name="Bruggner R."/>
            <person name="Lawson D."/>
            <person name="Bidwell S."/>
            <person name="Joardar V."/>
            <person name="Caler E."/>
            <person name="Walenz B."/>
            <person name="Inman J."/>
            <person name="Schobel S."/>
            <person name="Galinsky K."/>
            <person name="Amedeo P."/>
            <person name="Strausberg R."/>
        </authorList>
    </citation>
    <scope>NUCLEOTIDE SEQUENCE</scope>
    <source>
        <strain evidence="1">USDA</strain>
    </source>
</reference>
<dbReference type="RefSeq" id="XP_002423926.1">
    <property type="nucleotide sequence ID" value="XM_002423881.1"/>
</dbReference>
<reference evidence="1" key="2">
    <citation type="submission" date="2007-04" db="EMBL/GenBank/DDBJ databases">
        <title>The genome of the human body louse.</title>
        <authorList>
            <consortium name="The Human Body Louse Genome Consortium"/>
            <person name="Kirkness E."/>
            <person name="Walenz B."/>
            <person name="Hass B."/>
            <person name="Bruggner R."/>
            <person name="Strausberg R."/>
        </authorList>
    </citation>
    <scope>NUCLEOTIDE SEQUENCE</scope>
    <source>
        <strain evidence="1">USDA</strain>
    </source>
</reference>
<gene>
    <name evidence="2" type="primary">8238044</name>
    <name evidence="1" type="ORF">Phum_PHUM097060</name>
</gene>
<dbReference type="HOGENOM" id="CLU_2443481_0_0_1"/>
<dbReference type="GeneID" id="8238044"/>
<dbReference type="CTD" id="8238044"/>
<dbReference type="KEGG" id="phu:Phum_PHUM097060"/>
<proteinExistence type="predicted"/>
<evidence type="ECO:0000313" key="1">
    <source>
        <dbReference type="EMBL" id="EEB11188.1"/>
    </source>
</evidence>
<dbReference type="Proteomes" id="UP000009046">
    <property type="component" value="Unassembled WGS sequence"/>
</dbReference>
<dbReference type="AlphaFoldDB" id="E0VCT2"/>
<dbReference type="EnsemblMetazoa" id="PHUM097060-RA">
    <property type="protein sequence ID" value="PHUM097060-PA"/>
    <property type="gene ID" value="PHUM097060"/>
</dbReference>